<evidence type="ECO:0008006" key="3">
    <source>
        <dbReference type="Google" id="ProtNLM"/>
    </source>
</evidence>
<dbReference type="RefSeq" id="WP_051870901.1">
    <property type="nucleotide sequence ID" value="NZ_CP009043.1"/>
</dbReference>
<accession>A0A076FA59</accession>
<evidence type="ECO:0000313" key="1">
    <source>
        <dbReference type="EMBL" id="AII14362.1"/>
    </source>
</evidence>
<dbReference type="Gene3D" id="3.40.50.880">
    <property type="match status" value="1"/>
</dbReference>
<protein>
    <recommendedName>
        <fullName evidence="3">DJ-1/PfpI domain-containing protein</fullName>
    </recommendedName>
</protein>
<dbReference type="KEGG" id="caj:CIG1485E_0497"/>
<dbReference type="eggNOG" id="COG4977">
    <property type="taxonomic scope" value="Bacteria"/>
</dbReference>
<gene>
    <name evidence="1" type="ORF">CIG1485E_0497</name>
</gene>
<organism evidence="1 2">
    <name type="scientific">Campylobacter iguaniorum</name>
    <dbReference type="NCBI Taxonomy" id="1244531"/>
    <lineage>
        <taxon>Bacteria</taxon>
        <taxon>Pseudomonadati</taxon>
        <taxon>Campylobacterota</taxon>
        <taxon>Epsilonproteobacteria</taxon>
        <taxon>Campylobacterales</taxon>
        <taxon>Campylobacteraceae</taxon>
        <taxon>Campylobacter</taxon>
    </lineage>
</organism>
<dbReference type="AlphaFoldDB" id="A0A076FA59"/>
<keyword evidence="2" id="KW-1185">Reference proteome</keyword>
<reference evidence="2" key="1">
    <citation type="journal article" date="2014" name="Genome Announc.">
        <title>Complete Genome Sequence of Campylobacter iguaniorum Strain 1485ET, Isolated from a Bearded Dragon (Pogona vitticeps).</title>
        <authorList>
            <person name="Gilbert M.J."/>
            <person name="Miller W.G."/>
            <person name="Yee E."/>
            <person name="Kik M."/>
            <person name="Wagenaar J.A."/>
            <person name="Duim B."/>
        </authorList>
    </citation>
    <scope>NUCLEOTIDE SEQUENCE [LARGE SCALE GENOMIC DNA]</scope>
    <source>
        <strain evidence="2">1485E</strain>
    </source>
</reference>
<dbReference type="SUPFAM" id="SSF52317">
    <property type="entry name" value="Class I glutamine amidotransferase-like"/>
    <property type="match status" value="1"/>
</dbReference>
<sequence length="159" mass="17857">MKCCIVIYDKVNLLSFAKIHDFFARKKLDFDVVSLRDSVVCEHEFRLFSPRHSESLYGYDIVALPDGMGALNLRYDDIFLSWIKSASNAKVKLAIDLGALIYAGAGFLESKSAVIRGGYKNALGEYCSVSDAEFYKNEDIISMLDTPFAWQELEMAIDG</sequence>
<dbReference type="Proteomes" id="UP000028486">
    <property type="component" value="Chromosome"/>
</dbReference>
<dbReference type="STRING" id="1244531.CIG2463D_0498"/>
<evidence type="ECO:0000313" key="2">
    <source>
        <dbReference type="Proteomes" id="UP000028486"/>
    </source>
</evidence>
<dbReference type="HOGENOM" id="CLU_1718957_0_0_7"/>
<proteinExistence type="predicted"/>
<dbReference type="EMBL" id="CP009043">
    <property type="protein sequence ID" value="AII14362.1"/>
    <property type="molecule type" value="Genomic_DNA"/>
</dbReference>
<dbReference type="OrthoDB" id="5363568at2"/>
<name>A0A076FA59_9BACT</name>
<dbReference type="InterPro" id="IPR029062">
    <property type="entry name" value="Class_I_gatase-like"/>
</dbReference>